<feature type="signal peptide" evidence="2">
    <location>
        <begin position="1"/>
        <end position="23"/>
    </location>
</feature>
<feature type="compositionally biased region" description="Pro residues" evidence="1">
    <location>
        <begin position="44"/>
        <end position="56"/>
    </location>
</feature>
<feature type="compositionally biased region" description="Low complexity" evidence="1">
    <location>
        <begin position="30"/>
        <end position="43"/>
    </location>
</feature>
<keyword evidence="4" id="KW-1185">Reference proteome</keyword>
<name>A0A4R6K7Z5_9ACTN</name>
<dbReference type="Proteomes" id="UP000295388">
    <property type="component" value="Unassembled WGS sequence"/>
</dbReference>
<reference evidence="3 4" key="1">
    <citation type="submission" date="2019-03" db="EMBL/GenBank/DDBJ databases">
        <title>Genomic Encyclopedia of Type Strains, Phase III (KMG-III): the genomes of soil and plant-associated and newly described type strains.</title>
        <authorList>
            <person name="Whitman W."/>
        </authorList>
    </citation>
    <scope>NUCLEOTIDE SEQUENCE [LARGE SCALE GENOMIC DNA]</scope>
    <source>
        <strain evidence="3 4">VKM Ac-2527</strain>
    </source>
</reference>
<sequence length="202" mass="20835">MSASRTRGLIGATLVVTVLGITAACGDESGAQPAAQPSTTPTTPGTPPTATPPTPSGTPSMDCPETITAVRQAADKTVWGKGAAKSLFDPVSVTICQYDAQASGQDYATVTTKRNGKQATDLFALVNAAKPQPSKPTMCTKELGPTYVLRFTDNDRGVLSITAEAFGCRRLVAASFEGQGKPGELPAPRAVTPELVKSLGLR</sequence>
<evidence type="ECO:0000256" key="1">
    <source>
        <dbReference type="SAM" id="MobiDB-lite"/>
    </source>
</evidence>
<comment type="caution">
    <text evidence="3">The sequence shown here is derived from an EMBL/GenBank/DDBJ whole genome shotgun (WGS) entry which is preliminary data.</text>
</comment>
<accession>A0A4R6K7Z5</accession>
<keyword evidence="2" id="KW-0732">Signal</keyword>
<organism evidence="3 4">
    <name type="scientific">Kribbella caucasensis</name>
    <dbReference type="NCBI Taxonomy" id="2512215"/>
    <lineage>
        <taxon>Bacteria</taxon>
        <taxon>Bacillati</taxon>
        <taxon>Actinomycetota</taxon>
        <taxon>Actinomycetes</taxon>
        <taxon>Propionibacteriales</taxon>
        <taxon>Kribbellaceae</taxon>
        <taxon>Kribbella</taxon>
    </lineage>
</organism>
<dbReference type="RefSeq" id="WP_238165759.1">
    <property type="nucleotide sequence ID" value="NZ_SNWQ01000012.1"/>
</dbReference>
<evidence type="ECO:0000313" key="4">
    <source>
        <dbReference type="Proteomes" id="UP000295388"/>
    </source>
</evidence>
<evidence type="ECO:0008006" key="5">
    <source>
        <dbReference type="Google" id="ProtNLM"/>
    </source>
</evidence>
<protein>
    <recommendedName>
        <fullName evidence="5">DUF3558 domain-containing protein</fullName>
    </recommendedName>
</protein>
<dbReference type="AlphaFoldDB" id="A0A4R6K7Z5"/>
<evidence type="ECO:0000256" key="2">
    <source>
        <dbReference type="SAM" id="SignalP"/>
    </source>
</evidence>
<dbReference type="EMBL" id="SNWQ01000012">
    <property type="protein sequence ID" value="TDO45793.1"/>
    <property type="molecule type" value="Genomic_DNA"/>
</dbReference>
<proteinExistence type="predicted"/>
<feature type="chain" id="PRO_5039607771" description="DUF3558 domain-containing protein" evidence="2">
    <location>
        <begin position="24"/>
        <end position="202"/>
    </location>
</feature>
<gene>
    <name evidence="3" type="ORF">EV643_112118</name>
</gene>
<feature type="region of interest" description="Disordered" evidence="1">
    <location>
        <begin position="28"/>
        <end position="63"/>
    </location>
</feature>
<dbReference type="PROSITE" id="PS51257">
    <property type="entry name" value="PROKAR_LIPOPROTEIN"/>
    <property type="match status" value="1"/>
</dbReference>
<evidence type="ECO:0000313" key="3">
    <source>
        <dbReference type="EMBL" id="TDO45793.1"/>
    </source>
</evidence>